<feature type="binding site" evidence="6">
    <location>
        <position position="99"/>
    </location>
    <ligand>
        <name>a divalent metal cation</name>
        <dbReference type="ChEBI" id="CHEBI:60240"/>
        <label>1</label>
    </ligand>
</feature>
<dbReference type="NCBIfam" id="TIGR00500">
    <property type="entry name" value="met_pdase_I"/>
    <property type="match status" value="1"/>
</dbReference>
<keyword evidence="3 6" id="KW-0645">Protease</keyword>
<dbReference type="EC" id="3.4.11.18" evidence="6 7"/>
<dbReference type="PROSITE" id="PS00680">
    <property type="entry name" value="MAP_1"/>
    <property type="match status" value="1"/>
</dbReference>
<feature type="domain" description="Peptidase M24" evidence="8">
    <location>
        <begin position="17"/>
        <end position="245"/>
    </location>
</feature>
<sequence>MKKFRGIFLKNDHEISLLREANQIVARILDDIESRIRPGITTMDLEERANELCAQYQVKPAFKGYQGFPYTLCCSLNDVIVHGFPTLDELKSGDILSIDMGVQYRGFFGDSARTFAVGDISSEAGRLMQVTMDALYKGIQQARAGNDLYDISAAIEMHAKKNACSIIKRFVGHGIGASLHEKPELPNFVPSRMLGVPLKKGMVLAIEPMFSLGSEQVEIMPDNWTARTADRSLAAHFEHTVAITKDGPEILSTLDN</sequence>
<dbReference type="SUPFAM" id="SSF55920">
    <property type="entry name" value="Creatinase/aminopeptidase"/>
    <property type="match status" value="1"/>
</dbReference>
<dbReference type="InterPro" id="IPR000994">
    <property type="entry name" value="Pept_M24"/>
</dbReference>
<evidence type="ECO:0000256" key="4">
    <source>
        <dbReference type="ARBA" id="ARBA00022723"/>
    </source>
</evidence>
<comment type="catalytic activity">
    <reaction evidence="6 7">
        <text>Release of N-terminal amino acids, preferentially methionine, from peptides and arylamides.</text>
        <dbReference type="EC" id="3.4.11.18"/>
    </reaction>
</comment>
<feature type="binding site" evidence="6">
    <location>
        <position position="173"/>
    </location>
    <ligand>
        <name>a divalent metal cation</name>
        <dbReference type="ChEBI" id="CHEBI:60240"/>
        <label>2</label>
        <note>catalytic</note>
    </ligand>
</feature>
<proteinExistence type="inferred from homology"/>
<protein>
    <recommendedName>
        <fullName evidence="6 7">Methionine aminopeptidase</fullName>
        <shortName evidence="6">MAP</shortName>
        <shortName evidence="6">MetAP</shortName>
        <ecNumber evidence="6 7">3.4.11.18</ecNumber>
    </recommendedName>
    <alternativeName>
        <fullName evidence="6">Peptidase M</fullName>
    </alternativeName>
</protein>
<comment type="caution">
    <text evidence="9">The sequence shown here is derived from an EMBL/GenBank/DDBJ whole genome shotgun (WGS) entry which is preliminary data.</text>
</comment>
<dbReference type="InterPro" id="IPR001714">
    <property type="entry name" value="Pept_M24_MAP"/>
</dbReference>
<dbReference type="OrthoDB" id="9802055at2"/>
<dbReference type="EMBL" id="ACJN02000004">
    <property type="protein sequence ID" value="EFI32992.1"/>
    <property type="molecule type" value="Genomic_DNA"/>
</dbReference>
<feature type="binding site" evidence="6">
    <location>
        <position position="180"/>
    </location>
    <ligand>
        <name>substrate</name>
    </ligand>
</feature>
<dbReference type="PANTHER" id="PTHR43330:SF27">
    <property type="entry name" value="METHIONINE AMINOPEPTIDASE"/>
    <property type="match status" value="1"/>
</dbReference>
<evidence type="ECO:0000256" key="1">
    <source>
        <dbReference type="ARBA" id="ARBA00002521"/>
    </source>
</evidence>
<dbReference type="GO" id="GO:0005829">
    <property type="term" value="C:cytosol"/>
    <property type="evidence" value="ECO:0007669"/>
    <property type="project" value="TreeGrafter"/>
</dbReference>
<keyword evidence="4 6" id="KW-0479">Metal-binding</keyword>
<dbReference type="CDD" id="cd01086">
    <property type="entry name" value="MetAP1"/>
    <property type="match status" value="1"/>
</dbReference>
<feature type="binding site" evidence="6">
    <location>
        <position position="82"/>
    </location>
    <ligand>
        <name>substrate</name>
    </ligand>
</feature>
<feature type="binding site" evidence="6">
    <location>
        <position position="110"/>
    </location>
    <ligand>
        <name>a divalent metal cation</name>
        <dbReference type="ChEBI" id="CHEBI:60240"/>
        <label>1</label>
    </ligand>
</feature>
<accession>D6SUL2</accession>
<feature type="binding site" evidence="6">
    <location>
        <position position="207"/>
    </location>
    <ligand>
        <name>a divalent metal cation</name>
        <dbReference type="ChEBI" id="CHEBI:60240"/>
        <label>2</label>
        <note>catalytic</note>
    </ligand>
</feature>
<dbReference type="RefSeq" id="WP_008871685.1">
    <property type="nucleotide sequence ID" value="NZ_ACJN02000004.1"/>
</dbReference>
<comment type="cofactor">
    <cofactor evidence="6">
        <name>Co(2+)</name>
        <dbReference type="ChEBI" id="CHEBI:48828"/>
    </cofactor>
    <cofactor evidence="6">
        <name>Zn(2+)</name>
        <dbReference type="ChEBI" id="CHEBI:29105"/>
    </cofactor>
    <cofactor evidence="6">
        <name>Mn(2+)</name>
        <dbReference type="ChEBI" id="CHEBI:29035"/>
    </cofactor>
    <cofactor evidence="6">
        <name>Fe(2+)</name>
        <dbReference type="ChEBI" id="CHEBI:29033"/>
    </cofactor>
    <text evidence="6">Binds 2 divalent metal cations per subunit. Has a high-affinity and a low affinity metal-binding site. The true nature of the physiological cofactor is under debate. The enzyme is active with cobalt, zinc, manganese or divalent iron ions. Most likely, methionine aminopeptidases function as mononuclear Fe(2+)-metalloproteases under physiological conditions, and the catalytically relevant metal-binding site has been assigned to the histidine-containing high-affinity site.</text>
</comment>
<evidence type="ECO:0000313" key="9">
    <source>
        <dbReference type="EMBL" id="EFI32992.1"/>
    </source>
</evidence>
<gene>
    <name evidence="6" type="primary">map</name>
    <name evidence="9" type="ORF">Dthio_PD0306</name>
</gene>
<evidence type="ECO:0000256" key="5">
    <source>
        <dbReference type="ARBA" id="ARBA00022801"/>
    </source>
</evidence>
<comment type="similarity">
    <text evidence="6">Belongs to the peptidase M24A family. Methionine aminopeptidase type 1 subfamily.</text>
</comment>
<feature type="binding site" evidence="6">
    <location>
        <position position="238"/>
    </location>
    <ligand>
        <name>a divalent metal cation</name>
        <dbReference type="ChEBI" id="CHEBI:60240"/>
        <label>2</label>
        <note>catalytic</note>
    </ligand>
</feature>
<keyword evidence="5 6" id="KW-0378">Hydrolase</keyword>
<dbReference type="GO" id="GO:0004239">
    <property type="term" value="F:initiator methionyl aminopeptidase activity"/>
    <property type="evidence" value="ECO:0007669"/>
    <property type="project" value="UniProtKB-UniRule"/>
</dbReference>
<dbReference type="GO" id="GO:0070006">
    <property type="term" value="F:metalloaminopeptidase activity"/>
    <property type="evidence" value="ECO:0007669"/>
    <property type="project" value="UniProtKB-UniRule"/>
</dbReference>
<evidence type="ECO:0000256" key="2">
    <source>
        <dbReference type="ARBA" id="ARBA00022438"/>
    </source>
</evidence>
<keyword evidence="2 6" id="KW-0031">Aminopeptidase</keyword>
<evidence type="ECO:0000256" key="3">
    <source>
        <dbReference type="ARBA" id="ARBA00022670"/>
    </source>
</evidence>
<dbReference type="Proteomes" id="UP000005496">
    <property type="component" value="Unassembled WGS sequence"/>
</dbReference>
<evidence type="ECO:0000259" key="8">
    <source>
        <dbReference type="Pfam" id="PF00557"/>
    </source>
</evidence>
<dbReference type="InterPro" id="IPR002467">
    <property type="entry name" value="Pept_M24A_MAP1"/>
</dbReference>
<dbReference type="PANTHER" id="PTHR43330">
    <property type="entry name" value="METHIONINE AMINOPEPTIDASE"/>
    <property type="match status" value="1"/>
</dbReference>
<comment type="function">
    <text evidence="1 6">Removes the N-terminal methionine from nascent proteins. The N-terminal methionine is often cleaved when the second residue in the primary sequence is small and uncharged (Met-Ala-, Cys, Gly, Pro, Ser, Thr, or Val). Requires deformylation of the N(alpha)-formylated initiator methionine before it can be hydrolyzed.</text>
</comment>
<dbReference type="eggNOG" id="COG0024">
    <property type="taxonomic scope" value="Bacteria"/>
</dbReference>
<feature type="binding site" evidence="6">
    <location>
        <position position="238"/>
    </location>
    <ligand>
        <name>a divalent metal cation</name>
        <dbReference type="ChEBI" id="CHEBI:60240"/>
        <label>1</label>
    </ligand>
</feature>
<keyword evidence="10" id="KW-1185">Reference proteome</keyword>
<dbReference type="HAMAP" id="MF_01974">
    <property type="entry name" value="MetAP_1"/>
    <property type="match status" value="1"/>
</dbReference>
<dbReference type="Pfam" id="PF00557">
    <property type="entry name" value="Peptidase_M24"/>
    <property type="match status" value="1"/>
</dbReference>
<organism evidence="9 10">
    <name type="scientific">Desulfonatronospira thiodismutans ASO3-1</name>
    <dbReference type="NCBI Taxonomy" id="555779"/>
    <lineage>
        <taxon>Bacteria</taxon>
        <taxon>Pseudomonadati</taxon>
        <taxon>Thermodesulfobacteriota</taxon>
        <taxon>Desulfovibrionia</taxon>
        <taxon>Desulfovibrionales</taxon>
        <taxon>Desulfonatronovibrionaceae</taxon>
        <taxon>Desulfonatronospira</taxon>
    </lineage>
</organism>
<dbReference type="PRINTS" id="PR00599">
    <property type="entry name" value="MAPEPTIDASE"/>
</dbReference>
<dbReference type="GO" id="GO:0046872">
    <property type="term" value="F:metal ion binding"/>
    <property type="evidence" value="ECO:0007669"/>
    <property type="project" value="UniProtKB-UniRule"/>
</dbReference>
<evidence type="ECO:0000313" key="10">
    <source>
        <dbReference type="Proteomes" id="UP000005496"/>
    </source>
</evidence>
<feature type="binding site" evidence="6">
    <location>
        <position position="110"/>
    </location>
    <ligand>
        <name>a divalent metal cation</name>
        <dbReference type="ChEBI" id="CHEBI:60240"/>
        <label>2</label>
        <note>catalytic</note>
    </ligand>
</feature>
<dbReference type="GO" id="GO:0006508">
    <property type="term" value="P:proteolysis"/>
    <property type="evidence" value="ECO:0007669"/>
    <property type="project" value="UniProtKB-KW"/>
</dbReference>
<dbReference type="Gene3D" id="3.90.230.10">
    <property type="entry name" value="Creatinase/methionine aminopeptidase superfamily"/>
    <property type="match status" value="1"/>
</dbReference>
<comment type="subunit">
    <text evidence="6">Monomer.</text>
</comment>
<evidence type="ECO:0000256" key="7">
    <source>
        <dbReference type="RuleBase" id="RU003653"/>
    </source>
</evidence>
<reference evidence="9" key="1">
    <citation type="submission" date="2010-05" db="EMBL/GenBank/DDBJ databases">
        <title>The draft genome of Desulfonatronospira thiodismutans ASO3-1.</title>
        <authorList>
            <consortium name="US DOE Joint Genome Institute (JGI-PGF)"/>
            <person name="Lucas S."/>
            <person name="Copeland A."/>
            <person name="Lapidus A."/>
            <person name="Cheng J.-F."/>
            <person name="Bruce D."/>
            <person name="Goodwin L."/>
            <person name="Pitluck S."/>
            <person name="Chertkov O."/>
            <person name="Brettin T."/>
            <person name="Detter J.C."/>
            <person name="Han C."/>
            <person name="Land M.L."/>
            <person name="Hauser L."/>
            <person name="Kyrpides N."/>
            <person name="Mikhailova N."/>
            <person name="Muyzer G."/>
            <person name="Woyke T."/>
        </authorList>
    </citation>
    <scope>NUCLEOTIDE SEQUENCE [LARGE SCALE GENOMIC DNA]</scope>
    <source>
        <strain evidence="9">ASO3-1</strain>
    </source>
</reference>
<dbReference type="AlphaFoldDB" id="D6SUL2"/>
<evidence type="ECO:0000256" key="6">
    <source>
        <dbReference type="HAMAP-Rule" id="MF_01974"/>
    </source>
</evidence>
<dbReference type="InterPro" id="IPR036005">
    <property type="entry name" value="Creatinase/aminopeptidase-like"/>
</dbReference>
<name>D6SUL2_9BACT</name>